<name>A0AAU8JCQ5_9CYAN</name>
<protein>
    <submittedName>
        <fullName evidence="1">Uncharacterized protein</fullName>
    </submittedName>
</protein>
<organism evidence="1">
    <name type="scientific">Planktothricoides raciborskii GIHE-MW2</name>
    <dbReference type="NCBI Taxonomy" id="2792601"/>
    <lineage>
        <taxon>Bacteria</taxon>
        <taxon>Bacillati</taxon>
        <taxon>Cyanobacteriota</taxon>
        <taxon>Cyanophyceae</taxon>
        <taxon>Oscillatoriophycideae</taxon>
        <taxon>Oscillatoriales</taxon>
        <taxon>Oscillatoriaceae</taxon>
        <taxon>Planktothricoides</taxon>
    </lineage>
</organism>
<dbReference type="AlphaFoldDB" id="A0AAU8JCQ5"/>
<gene>
    <name evidence="1" type="ORF">ABWT76_005328</name>
</gene>
<accession>A0AAU8JCQ5</accession>
<dbReference type="RefSeq" id="WP_156331957.1">
    <property type="nucleotide sequence ID" value="NZ_CP159837.1"/>
</dbReference>
<reference evidence="1" key="1">
    <citation type="submission" date="2024-07" db="EMBL/GenBank/DDBJ databases">
        <authorList>
            <person name="Kim Y.J."/>
            <person name="Jeong J.Y."/>
        </authorList>
    </citation>
    <scope>NUCLEOTIDE SEQUENCE</scope>
    <source>
        <strain evidence="1">GIHE-MW2</strain>
    </source>
</reference>
<evidence type="ECO:0000313" key="1">
    <source>
        <dbReference type="EMBL" id="XCM36560.1"/>
    </source>
</evidence>
<proteinExistence type="predicted"/>
<dbReference type="EMBL" id="CP159837">
    <property type="protein sequence ID" value="XCM36560.1"/>
    <property type="molecule type" value="Genomic_DNA"/>
</dbReference>
<sequence length="51" mass="5605">MAIRPYDFCTGEWPFAPTTSPLHPCTPAPLHLCSFLHAGIQGFMVGNEKCN</sequence>